<dbReference type="EMBL" id="BTSY01000005">
    <property type="protein sequence ID" value="GMT29716.1"/>
    <property type="molecule type" value="Genomic_DNA"/>
</dbReference>
<evidence type="ECO:0000256" key="1">
    <source>
        <dbReference type="SAM" id="MobiDB-lite"/>
    </source>
</evidence>
<protein>
    <submittedName>
        <fullName evidence="2">Uncharacterized protein</fullName>
    </submittedName>
</protein>
<feature type="region of interest" description="Disordered" evidence="1">
    <location>
        <begin position="111"/>
        <end position="144"/>
    </location>
</feature>
<dbReference type="AlphaFoldDB" id="A0AAV5WBU6"/>
<gene>
    <name evidence="2" type="ORF">PFISCL1PPCAC_21013</name>
</gene>
<evidence type="ECO:0000313" key="3">
    <source>
        <dbReference type="Proteomes" id="UP001432322"/>
    </source>
</evidence>
<organism evidence="2 3">
    <name type="scientific">Pristionchus fissidentatus</name>
    <dbReference type="NCBI Taxonomy" id="1538716"/>
    <lineage>
        <taxon>Eukaryota</taxon>
        <taxon>Metazoa</taxon>
        <taxon>Ecdysozoa</taxon>
        <taxon>Nematoda</taxon>
        <taxon>Chromadorea</taxon>
        <taxon>Rhabditida</taxon>
        <taxon>Rhabditina</taxon>
        <taxon>Diplogasteromorpha</taxon>
        <taxon>Diplogasteroidea</taxon>
        <taxon>Neodiplogasteridae</taxon>
        <taxon>Pristionchus</taxon>
    </lineage>
</organism>
<proteinExistence type="predicted"/>
<reference evidence="2" key="1">
    <citation type="submission" date="2023-10" db="EMBL/GenBank/DDBJ databases">
        <title>Genome assembly of Pristionchus species.</title>
        <authorList>
            <person name="Yoshida K."/>
            <person name="Sommer R.J."/>
        </authorList>
    </citation>
    <scope>NUCLEOTIDE SEQUENCE</scope>
    <source>
        <strain evidence="2">RS5133</strain>
    </source>
</reference>
<name>A0AAV5WBU6_9BILA</name>
<feature type="compositionally biased region" description="Basic and acidic residues" evidence="1">
    <location>
        <begin position="122"/>
        <end position="134"/>
    </location>
</feature>
<evidence type="ECO:0000313" key="2">
    <source>
        <dbReference type="EMBL" id="GMT29716.1"/>
    </source>
</evidence>
<keyword evidence="3" id="KW-1185">Reference proteome</keyword>
<sequence length="144" mass="16684">MHLLISKCAKMDKGAESTNMMGIVQQEVVLGGYTRLESTVTRDHLLGSVERDIATQPFFNVLFQFVNFYVGVRRLRDALHEKGEQSEVNPFGFSLDRPRRLRNCCSRWTSFRDTPSRTSWKKSGEGSGHLERQSHRALWSRHRE</sequence>
<accession>A0AAV5WBU6</accession>
<comment type="caution">
    <text evidence="2">The sequence shown here is derived from an EMBL/GenBank/DDBJ whole genome shotgun (WGS) entry which is preliminary data.</text>
</comment>
<dbReference type="Proteomes" id="UP001432322">
    <property type="component" value="Unassembled WGS sequence"/>
</dbReference>